<organism evidence="5 6">
    <name type="scientific">Hortaea werneckii</name>
    <name type="common">Black yeast</name>
    <name type="synonym">Cladosporium werneckii</name>
    <dbReference type="NCBI Taxonomy" id="91943"/>
    <lineage>
        <taxon>Eukaryota</taxon>
        <taxon>Fungi</taxon>
        <taxon>Dikarya</taxon>
        <taxon>Ascomycota</taxon>
        <taxon>Pezizomycotina</taxon>
        <taxon>Dothideomycetes</taxon>
        <taxon>Dothideomycetidae</taxon>
        <taxon>Mycosphaerellales</taxon>
        <taxon>Teratosphaeriaceae</taxon>
        <taxon>Hortaea</taxon>
    </lineage>
</organism>
<protein>
    <recommendedName>
        <fullName evidence="7">D-isomer specific 2-hydroxyacid dehydrogenase NAD-binding domain-containing protein</fullName>
    </recommendedName>
</protein>
<dbReference type="OrthoDB" id="9991913at2759"/>
<comment type="similarity">
    <text evidence="2">Belongs to the D-isomer specific 2-hydroxyacid dehydrogenase family.</text>
</comment>
<dbReference type="GO" id="GO:0016618">
    <property type="term" value="F:hydroxypyruvate reductase [NAD(P)H] activity"/>
    <property type="evidence" value="ECO:0007669"/>
    <property type="project" value="TreeGrafter"/>
</dbReference>
<feature type="domain" description="D-isomer specific 2-hydroxyacid dehydrogenase catalytic" evidence="3">
    <location>
        <begin position="71"/>
        <end position="340"/>
    </location>
</feature>
<dbReference type="EMBL" id="QWIJ01000535">
    <property type="protein sequence ID" value="RMX81237.1"/>
    <property type="molecule type" value="Genomic_DNA"/>
</dbReference>
<reference evidence="5 6" key="1">
    <citation type="journal article" date="2018" name="BMC Genomics">
        <title>Genomic evidence for intraspecific hybridization in a clonal and extremely halotolerant yeast.</title>
        <authorList>
            <person name="Gostincar C."/>
            <person name="Stajich J.E."/>
            <person name="Zupancic J."/>
            <person name="Zalar P."/>
            <person name="Gunde-Cimerman N."/>
        </authorList>
    </citation>
    <scope>NUCLEOTIDE SEQUENCE [LARGE SCALE GENOMIC DNA]</scope>
    <source>
        <strain evidence="5 6">EXF-6656</strain>
    </source>
</reference>
<dbReference type="Proteomes" id="UP000281245">
    <property type="component" value="Unassembled WGS sequence"/>
</dbReference>
<dbReference type="GO" id="GO:0051287">
    <property type="term" value="F:NAD binding"/>
    <property type="evidence" value="ECO:0007669"/>
    <property type="project" value="InterPro"/>
</dbReference>
<dbReference type="SUPFAM" id="SSF51735">
    <property type="entry name" value="NAD(P)-binding Rossmann-fold domains"/>
    <property type="match status" value="1"/>
</dbReference>
<dbReference type="Pfam" id="PF02826">
    <property type="entry name" value="2-Hacid_dh_C"/>
    <property type="match status" value="1"/>
</dbReference>
<evidence type="ECO:0000313" key="6">
    <source>
        <dbReference type="Proteomes" id="UP000281245"/>
    </source>
</evidence>
<dbReference type="InterPro" id="IPR006140">
    <property type="entry name" value="D-isomer_DH_NAD-bd"/>
</dbReference>
<evidence type="ECO:0000256" key="2">
    <source>
        <dbReference type="RuleBase" id="RU003719"/>
    </source>
</evidence>
<gene>
    <name evidence="5" type="ORF">D0869_06959</name>
</gene>
<dbReference type="AlphaFoldDB" id="A0A3M6WRP7"/>
<dbReference type="CDD" id="cd12168">
    <property type="entry name" value="Mand_dh_like"/>
    <property type="match status" value="1"/>
</dbReference>
<dbReference type="FunFam" id="3.40.50.720:FF:000526">
    <property type="entry name" value="D-mandelate dehydrogenase, putative"/>
    <property type="match status" value="1"/>
</dbReference>
<name>A0A3M6WRP7_HORWE</name>
<comment type="caution">
    <text evidence="5">The sequence shown here is derived from an EMBL/GenBank/DDBJ whole genome shotgun (WGS) entry which is preliminary data.</text>
</comment>
<dbReference type="GO" id="GO:0005829">
    <property type="term" value="C:cytosol"/>
    <property type="evidence" value="ECO:0007669"/>
    <property type="project" value="TreeGrafter"/>
</dbReference>
<keyword evidence="1 2" id="KW-0560">Oxidoreductase</keyword>
<dbReference type="InterPro" id="IPR050223">
    <property type="entry name" value="D-isomer_2-hydroxyacid_DH"/>
</dbReference>
<dbReference type="PANTHER" id="PTHR10996:SF281">
    <property type="entry name" value="D-ISOMER SPECIFIC 2-HYDROXYACID DEHYDROGENASE NAD-BINDING DOMAIN-CONTAINING PROTEIN-RELATED"/>
    <property type="match status" value="1"/>
</dbReference>
<dbReference type="InterPro" id="IPR006139">
    <property type="entry name" value="D-isomer_2_OHA_DH_cat_dom"/>
</dbReference>
<dbReference type="Gene3D" id="3.40.50.720">
    <property type="entry name" value="NAD(P)-binding Rossmann-like Domain"/>
    <property type="match status" value="2"/>
</dbReference>
<evidence type="ECO:0000256" key="1">
    <source>
        <dbReference type="ARBA" id="ARBA00023002"/>
    </source>
</evidence>
<sequence>MDKMASKPILLHCGDDIKWNHELYQKVQSQFQIVRSYSMSREEFKQALKTRKFGDFAAICRPFWATGGEMSPWDQELISLLPSSCKIYASAGAGFDWVDTKALAKRGVVYCNAGAACTESVADSAIWLILSTFRAFSNSGMAARSLDPQQFKDVNNNVARFTRNPRGHSLGIVGLGKIGFSIAEKARQSFGMDIIYNDIRQLPASVEKQVDAKFYSKLDDMLAVADCVLVATPFGGEAVLNAEKISKMKQGSRLINVARGKLIDEEALIKALESGQLKAAGMDVHFNEPNVNPKLARMPNVEMLAHTAGTSIDSHMGFERLGMENILSFFDTGKAITPVNMHLFDQAKL</sequence>
<accession>A0A3M6WRP7</accession>
<dbReference type="InterPro" id="IPR036291">
    <property type="entry name" value="NAD(P)-bd_dom_sf"/>
</dbReference>
<dbReference type="Pfam" id="PF00389">
    <property type="entry name" value="2-Hacid_dh"/>
    <property type="match status" value="1"/>
</dbReference>
<dbReference type="PANTHER" id="PTHR10996">
    <property type="entry name" value="2-HYDROXYACID DEHYDROGENASE-RELATED"/>
    <property type="match status" value="1"/>
</dbReference>
<dbReference type="SUPFAM" id="SSF52283">
    <property type="entry name" value="Formate/glycerate dehydrogenase catalytic domain-like"/>
    <property type="match status" value="1"/>
</dbReference>
<dbReference type="InterPro" id="IPR029753">
    <property type="entry name" value="D-isomer_DH_CS"/>
</dbReference>
<feature type="domain" description="D-isomer specific 2-hydroxyacid dehydrogenase NAD-binding" evidence="4">
    <location>
        <begin position="149"/>
        <end position="308"/>
    </location>
</feature>
<evidence type="ECO:0000259" key="3">
    <source>
        <dbReference type="Pfam" id="PF00389"/>
    </source>
</evidence>
<evidence type="ECO:0000313" key="5">
    <source>
        <dbReference type="EMBL" id="RMX81237.1"/>
    </source>
</evidence>
<dbReference type="GO" id="GO:0030267">
    <property type="term" value="F:glyoxylate reductase (NADPH) activity"/>
    <property type="evidence" value="ECO:0007669"/>
    <property type="project" value="TreeGrafter"/>
</dbReference>
<dbReference type="PROSITE" id="PS00671">
    <property type="entry name" value="D_2_HYDROXYACID_DH_3"/>
    <property type="match status" value="1"/>
</dbReference>
<evidence type="ECO:0008006" key="7">
    <source>
        <dbReference type="Google" id="ProtNLM"/>
    </source>
</evidence>
<evidence type="ECO:0000259" key="4">
    <source>
        <dbReference type="Pfam" id="PF02826"/>
    </source>
</evidence>
<proteinExistence type="inferred from homology"/>